<sequence length="37" mass="3966">MLPGGNGHRLMATDLTKVLQLRLLDETVAGLLAGQFD</sequence>
<accession>A0ABS4TKY7</accession>
<dbReference type="EMBL" id="JAGINW010000001">
    <property type="protein sequence ID" value="MBP2325078.1"/>
    <property type="molecule type" value="Genomic_DNA"/>
</dbReference>
<comment type="caution">
    <text evidence="1">The sequence shown here is derived from an EMBL/GenBank/DDBJ whole genome shotgun (WGS) entry which is preliminary data.</text>
</comment>
<evidence type="ECO:0000313" key="1">
    <source>
        <dbReference type="EMBL" id="MBP2325078.1"/>
    </source>
</evidence>
<reference evidence="1 2" key="1">
    <citation type="submission" date="2021-03" db="EMBL/GenBank/DDBJ databases">
        <title>Sequencing the genomes of 1000 actinobacteria strains.</title>
        <authorList>
            <person name="Klenk H.-P."/>
        </authorList>
    </citation>
    <scope>NUCLEOTIDE SEQUENCE [LARGE SCALE GENOMIC DNA]</scope>
    <source>
        <strain evidence="1 2">DSM 46670</strain>
    </source>
</reference>
<name>A0ABS4TKY7_9PSEU</name>
<keyword evidence="2" id="KW-1185">Reference proteome</keyword>
<organism evidence="1 2">
    <name type="scientific">Kibdelosporangium banguiense</name>
    <dbReference type="NCBI Taxonomy" id="1365924"/>
    <lineage>
        <taxon>Bacteria</taxon>
        <taxon>Bacillati</taxon>
        <taxon>Actinomycetota</taxon>
        <taxon>Actinomycetes</taxon>
        <taxon>Pseudonocardiales</taxon>
        <taxon>Pseudonocardiaceae</taxon>
        <taxon>Kibdelosporangium</taxon>
    </lineage>
</organism>
<gene>
    <name evidence="1" type="ORF">JOF56_005463</name>
</gene>
<evidence type="ECO:0000313" key="2">
    <source>
        <dbReference type="Proteomes" id="UP001519332"/>
    </source>
</evidence>
<protein>
    <submittedName>
        <fullName evidence="1">Uncharacterized protein</fullName>
    </submittedName>
</protein>
<proteinExistence type="predicted"/>
<dbReference type="Proteomes" id="UP001519332">
    <property type="component" value="Unassembled WGS sequence"/>
</dbReference>